<keyword evidence="1" id="KW-0175">Coiled coil</keyword>
<sequence length="319" mass="37910">MLRRRLEKRKQNPQEPTKAKMKQTQEELNRERQELYEIQEQSQIIREQNLTLDKQTKQIILQYYEEVYVVLQPYFCNLQQRRKNLEMRQHNVIQLQDCVQHALLVQQYQLQQHQQLQKIHHLLLKEQKSMKITHSVTGLLLVFAIQAANVLLKANILQAYEITGSSSGGGDGRTSLTPSGTDAMEHLTQEELDEIQRQSQLIRQQNLELREHTMEIYLQLNEHISTVLHPYIHNLQQRLNNLKLRHEDMVQLQYRIRQALIQQHEVEQKQQLQTSRQVLVKEHKVMEELYKRIERLLAIVTQAGEALLEDNVLLPHETN</sequence>
<protein>
    <submittedName>
        <fullName evidence="3">Uncharacterized protein</fullName>
    </submittedName>
</protein>
<evidence type="ECO:0000313" key="4">
    <source>
        <dbReference type="Proteomes" id="UP000646827"/>
    </source>
</evidence>
<name>A0A8H7RYQ7_9FUNG</name>
<accession>A0A8H7RYQ7</accession>
<dbReference type="AlphaFoldDB" id="A0A8H7RYQ7"/>
<organism evidence="3 4">
    <name type="scientific">Circinella minor</name>
    <dbReference type="NCBI Taxonomy" id="1195481"/>
    <lineage>
        <taxon>Eukaryota</taxon>
        <taxon>Fungi</taxon>
        <taxon>Fungi incertae sedis</taxon>
        <taxon>Mucoromycota</taxon>
        <taxon>Mucoromycotina</taxon>
        <taxon>Mucoromycetes</taxon>
        <taxon>Mucorales</taxon>
        <taxon>Lichtheimiaceae</taxon>
        <taxon>Circinella</taxon>
    </lineage>
</organism>
<gene>
    <name evidence="3" type="ORF">INT45_008117</name>
</gene>
<dbReference type="OrthoDB" id="10411736at2759"/>
<evidence type="ECO:0000256" key="1">
    <source>
        <dbReference type="SAM" id="Coils"/>
    </source>
</evidence>
<feature type="region of interest" description="Disordered" evidence="2">
    <location>
        <begin position="1"/>
        <end position="26"/>
    </location>
</feature>
<evidence type="ECO:0000256" key="2">
    <source>
        <dbReference type="SAM" id="MobiDB-lite"/>
    </source>
</evidence>
<keyword evidence="4" id="KW-1185">Reference proteome</keyword>
<proteinExistence type="predicted"/>
<dbReference type="Proteomes" id="UP000646827">
    <property type="component" value="Unassembled WGS sequence"/>
</dbReference>
<comment type="caution">
    <text evidence="3">The sequence shown here is derived from an EMBL/GenBank/DDBJ whole genome shotgun (WGS) entry which is preliminary data.</text>
</comment>
<reference evidence="3 4" key="1">
    <citation type="submission" date="2020-12" db="EMBL/GenBank/DDBJ databases">
        <title>Metabolic potential, ecology and presence of endohyphal bacteria is reflected in genomic diversity of Mucoromycotina.</title>
        <authorList>
            <person name="Muszewska A."/>
            <person name="Okrasinska A."/>
            <person name="Steczkiewicz K."/>
            <person name="Drgas O."/>
            <person name="Orlowska M."/>
            <person name="Perlinska-Lenart U."/>
            <person name="Aleksandrzak-Piekarczyk T."/>
            <person name="Szatraj K."/>
            <person name="Zielenkiewicz U."/>
            <person name="Pilsyk S."/>
            <person name="Malc E."/>
            <person name="Mieczkowski P."/>
            <person name="Kruszewska J.S."/>
            <person name="Biernat P."/>
            <person name="Pawlowska J."/>
        </authorList>
    </citation>
    <scope>NUCLEOTIDE SEQUENCE [LARGE SCALE GENOMIC DNA]</scope>
    <source>
        <strain evidence="3 4">CBS 142.35</strain>
    </source>
</reference>
<evidence type="ECO:0000313" key="3">
    <source>
        <dbReference type="EMBL" id="KAG2219469.1"/>
    </source>
</evidence>
<dbReference type="EMBL" id="JAEPRB010000178">
    <property type="protein sequence ID" value="KAG2219469.1"/>
    <property type="molecule type" value="Genomic_DNA"/>
</dbReference>
<feature type="coiled-coil region" evidence="1">
    <location>
        <begin position="192"/>
        <end position="252"/>
    </location>
</feature>